<sequence length="82" mass="8893">MANAQAIRSKHQDQSKTQDAKLDSAYDVQKHMAGATPNEPASTAMCKPSVPMTTTDDDYGRSRRVTRATAKARQRLQGGKAS</sequence>
<dbReference type="Proteomes" id="UP000224854">
    <property type="component" value="Unassembled WGS sequence"/>
</dbReference>
<proteinExistence type="predicted"/>
<comment type="caution">
    <text evidence="2">The sequence shown here is derived from an EMBL/GenBank/DDBJ whole genome shotgun (WGS) entry which is preliminary data.</text>
</comment>
<reference evidence="2 3" key="1">
    <citation type="submission" date="2017-06" db="EMBL/GenBank/DDBJ databases">
        <title>Ant-infecting Ophiocordyceps genomes reveal a high diversity of potential behavioral manipulation genes and a possible major role for enterotoxins.</title>
        <authorList>
            <person name="De Bekker C."/>
            <person name="Evans H.C."/>
            <person name="Brachmann A."/>
            <person name="Hughes D.P."/>
        </authorList>
    </citation>
    <scope>NUCLEOTIDE SEQUENCE [LARGE SCALE GENOMIC DNA]</scope>
    <source>
        <strain evidence="2 3">1348a</strain>
    </source>
</reference>
<dbReference type="EMBL" id="NJEU01000288">
    <property type="protein sequence ID" value="PHH77035.1"/>
    <property type="molecule type" value="Genomic_DNA"/>
</dbReference>
<feature type="region of interest" description="Disordered" evidence="1">
    <location>
        <begin position="1"/>
        <end position="82"/>
    </location>
</feature>
<dbReference type="AlphaFoldDB" id="A0A2C5Z5B6"/>
<keyword evidence="3" id="KW-1185">Reference proteome</keyword>
<accession>A0A2C5Z5B6</accession>
<feature type="compositionally biased region" description="Basic residues" evidence="1">
    <location>
        <begin position="62"/>
        <end position="74"/>
    </location>
</feature>
<feature type="compositionally biased region" description="Basic and acidic residues" evidence="1">
    <location>
        <begin position="10"/>
        <end position="30"/>
    </location>
</feature>
<gene>
    <name evidence="2" type="ORF">CDD82_3695</name>
</gene>
<evidence type="ECO:0000313" key="3">
    <source>
        <dbReference type="Proteomes" id="UP000224854"/>
    </source>
</evidence>
<evidence type="ECO:0000256" key="1">
    <source>
        <dbReference type="SAM" id="MobiDB-lite"/>
    </source>
</evidence>
<protein>
    <submittedName>
        <fullName evidence="2">Uncharacterized protein</fullName>
    </submittedName>
</protein>
<evidence type="ECO:0000313" key="2">
    <source>
        <dbReference type="EMBL" id="PHH77035.1"/>
    </source>
</evidence>
<name>A0A2C5Z5B6_9HYPO</name>
<organism evidence="2 3">
    <name type="scientific">Ophiocordyceps australis</name>
    <dbReference type="NCBI Taxonomy" id="1399860"/>
    <lineage>
        <taxon>Eukaryota</taxon>
        <taxon>Fungi</taxon>
        <taxon>Dikarya</taxon>
        <taxon>Ascomycota</taxon>
        <taxon>Pezizomycotina</taxon>
        <taxon>Sordariomycetes</taxon>
        <taxon>Hypocreomycetidae</taxon>
        <taxon>Hypocreales</taxon>
        <taxon>Ophiocordycipitaceae</taxon>
        <taxon>Ophiocordyceps</taxon>
    </lineage>
</organism>